<keyword evidence="1" id="KW-0472">Membrane</keyword>
<evidence type="ECO:0000313" key="3">
    <source>
        <dbReference type="Proteomes" id="UP001221413"/>
    </source>
</evidence>
<name>A0AAD6IU81_DREDA</name>
<proteinExistence type="predicted"/>
<evidence type="ECO:0000313" key="2">
    <source>
        <dbReference type="EMBL" id="KAJ6257760.1"/>
    </source>
</evidence>
<dbReference type="AlphaFoldDB" id="A0AAD6IU81"/>
<feature type="transmembrane region" description="Helical" evidence="1">
    <location>
        <begin position="218"/>
        <end position="242"/>
    </location>
</feature>
<dbReference type="InterPro" id="IPR029058">
    <property type="entry name" value="AB_hydrolase_fold"/>
</dbReference>
<accession>A0AAD6IU81</accession>
<evidence type="ECO:0000256" key="1">
    <source>
        <dbReference type="SAM" id="Phobius"/>
    </source>
</evidence>
<dbReference type="SUPFAM" id="SSF53474">
    <property type="entry name" value="alpha/beta-Hydrolases"/>
    <property type="match status" value="1"/>
</dbReference>
<comment type="caution">
    <text evidence="2">The sequence shown here is derived from an EMBL/GenBank/DDBJ whole genome shotgun (WGS) entry which is preliminary data.</text>
</comment>
<dbReference type="EMBL" id="JAQGDS010000010">
    <property type="protein sequence ID" value="KAJ6257760.1"/>
    <property type="molecule type" value="Genomic_DNA"/>
</dbReference>
<reference evidence="2" key="1">
    <citation type="submission" date="2023-01" db="EMBL/GenBank/DDBJ databases">
        <title>The chitinases involved in constricting ring structure development in the nematode-trapping fungus Drechslerella dactyloides.</title>
        <authorList>
            <person name="Wang R."/>
            <person name="Zhang L."/>
            <person name="Tang P."/>
            <person name="Li S."/>
            <person name="Liang L."/>
        </authorList>
    </citation>
    <scope>NUCLEOTIDE SEQUENCE</scope>
    <source>
        <strain evidence="2">YMF1.00031</strain>
    </source>
</reference>
<keyword evidence="1" id="KW-0812">Transmembrane</keyword>
<sequence>MSFRFVPSPPQIYKNMIGTSFLDLIAIRTSITLLRAITPLSILYTLSLPFLPSSLFTPTARLLSLYPICESAFYLLVYLPRKRHLQAAAQHPPPPPAHARRALFSKVVETINDYEGYLARWFLGADRNEVKVENIREFVRWSFFNESGCVSAGQPGKVTSTSTPRLESGGWDEEVEGEVCEYVRLMEEAMGRKFEEGRGSAECFRLTVDSVEMKHRPLIWYFILSAIDAVTFARLSLAGYTYRRRRPLTALLTSFPFRILETLSSRSASPSPTLAYWYRPHRNPAKQPILYIHGIGIGMHPYVPMLAALAAEAPDVGIIVLELDAISSRICAAMPTRVELTSAIYAILAHHNYIPHAATTTYGTSSTNSDGHGFVLAANSYGTVVTTHLLHTPHVARYVSTVVLIDPVTLLLHLPAVAYNFLRRKPRRANEHMLHYYASTDPGVAHTLCRRFFWAENVLWLEDLFTVPAAPPSSTRNSNSYNDSMTAGARQAVVYLGERDLIVDTWSVWQYLTNTDTTVGGDGDGDGGEVTVTDDEWVRRYPTGSSLKVIWCEGVDHAQVFDEERWYARIVQDLVAASGRSRG</sequence>
<dbReference type="Proteomes" id="UP001221413">
    <property type="component" value="Unassembled WGS sequence"/>
</dbReference>
<dbReference type="Gene3D" id="3.40.50.1820">
    <property type="entry name" value="alpha/beta hydrolase"/>
    <property type="match status" value="1"/>
</dbReference>
<evidence type="ECO:0008006" key="4">
    <source>
        <dbReference type="Google" id="ProtNLM"/>
    </source>
</evidence>
<keyword evidence="3" id="KW-1185">Reference proteome</keyword>
<dbReference type="PANTHER" id="PTHR37471">
    <property type="entry name" value="UNNAMED PRODUCT"/>
    <property type="match status" value="1"/>
</dbReference>
<protein>
    <recommendedName>
        <fullName evidence="4">Alpha/beta-hydrolase</fullName>
    </recommendedName>
</protein>
<keyword evidence="1" id="KW-1133">Transmembrane helix</keyword>
<organism evidence="2 3">
    <name type="scientific">Drechslerella dactyloides</name>
    <name type="common">Nematode-trapping fungus</name>
    <name type="synonym">Arthrobotrys dactyloides</name>
    <dbReference type="NCBI Taxonomy" id="74499"/>
    <lineage>
        <taxon>Eukaryota</taxon>
        <taxon>Fungi</taxon>
        <taxon>Dikarya</taxon>
        <taxon>Ascomycota</taxon>
        <taxon>Pezizomycotina</taxon>
        <taxon>Orbiliomycetes</taxon>
        <taxon>Orbiliales</taxon>
        <taxon>Orbiliaceae</taxon>
        <taxon>Drechslerella</taxon>
    </lineage>
</organism>
<dbReference type="PANTHER" id="PTHR37471:SF1">
    <property type="entry name" value="AB HYDROLASE-1 DOMAIN-CONTAINING PROTEIN"/>
    <property type="match status" value="1"/>
</dbReference>
<gene>
    <name evidence="2" type="ORF">Dda_7549</name>
</gene>